<gene>
    <name evidence="1" type="ordered locus">CHY_1305</name>
</gene>
<accession>Q3ACJ5</accession>
<dbReference type="KEGG" id="chy:CHY_1305"/>
<dbReference type="InParanoid" id="Q3ACJ5"/>
<sequence length="130" mass="15046">MKSKMRAMHTSLPEWILKMKAAVYNYSPFKEIKIRGIENLKHAKFQSLRTGRVEFAVSELAADHRIKNIELVIVPRIPETMHTIIIKGYDEEGKPVKAILENTNILHPTEDVELEGFTEIEDRRPKLGEH</sequence>
<dbReference type="Proteomes" id="UP000002706">
    <property type="component" value="Chromosome"/>
</dbReference>
<dbReference type="AlphaFoldDB" id="Q3ACJ5"/>
<reference evidence="1 2" key="1">
    <citation type="journal article" date="2005" name="PLoS Genet.">
        <title>Life in hot carbon monoxide: the complete genome sequence of Carboxydothermus hydrogenoformans Z-2901.</title>
        <authorList>
            <person name="Wu M."/>
            <person name="Ren Q."/>
            <person name="Durkin A.S."/>
            <person name="Daugherty S.C."/>
            <person name="Brinkac L.M."/>
            <person name="Dodson R.J."/>
            <person name="Madupu R."/>
            <person name="Sullivan S.A."/>
            <person name="Kolonay J.F."/>
            <person name="Haft D.H."/>
            <person name="Nelson W.C."/>
            <person name="Tallon L.J."/>
            <person name="Jones K.M."/>
            <person name="Ulrich L.E."/>
            <person name="Gonzalez J.M."/>
            <person name="Zhulin I.B."/>
            <person name="Robb F.T."/>
            <person name="Eisen J.A."/>
        </authorList>
    </citation>
    <scope>NUCLEOTIDE SEQUENCE [LARGE SCALE GENOMIC DNA]</scope>
    <source>
        <strain evidence="2">ATCC BAA-161 / DSM 6008 / Z-2901</strain>
    </source>
</reference>
<proteinExistence type="predicted"/>
<name>Q3ACJ5_CARHZ</name>
<dbReference type="EMBL" id="CP000141">
    <property type="protein sequence ID" value="ABB15400.1"/>
    <property type="molecule type" value="Genomic_DNA"/>
</dbReference>
<dbReference type="STRING" id="246194.CHY_1305"/>
<evidence type="ECO:0000313" key="1">
    <source>
        <dbReference type="EMBL" id="ABB15400.1"/>
    </source>
</evidence>
<dbReference type="eggNOG" id="ENOG5032W4J">
    <property type="taxonomic scope" value="Bacteria"/>
</dbReference>
<keyword evidence="2" id="KW-1185">Reference proteome</keyword>
<evidence type="ECO:0000313" key="2">
    <source>
        <dbReference type="Proteomes" id="UP000002706"/>
    </source>
</evidence>
<protein>
    <submittedName>
        <fullName evidence="1">Uncharacterized protein</fullName>
    </submittedName>
</protein>
<dbReference type="HOGENOM" id="CLU_1912668_0_0_9"/>
<organism evidence="1 2">
    <name type="scientific">Carboxydothermus hydrogenoformans (strain ATCC BAA-161 / DSM 6008 / Z-2901)</name>
    <dbReference type="NCBI Taxonomy" id="246194"/>
    <lineage>
        <taxon>Bacteria</taxon>
        <taxon>Bacillati</taxon>
        <taxon>Bacillota</taxon>
        <taxon>Clostridia</taxon>
        <taxon>Thermoanaerobacterales</taxon>
        <taxon>Thermoanaerobacteraceae</taxon>
        <taxon>Carboxydothermus</taxon>
    </lineage>
</organism>